<dbReference type="PATRIC" id="fig|1353534.3.peg.4083"/>
<protein>
    <submittedName>
        <fullName evidence="2">Uncharacterized protein</fullName>
    </submittedName>
</protein>
<feature type="region of interest" description="Disordered" evidence="1">
    <location>
        <begin position="44"/>
        <end position="78"/>
    </location>
</feature>
<evidence type="ECO:0000313" key="3">
    <source>
        <dbReference type="Proteomes" id="UP000093954"/>
    </source>
</evidence>
<dbReference type="Proteomes" id="UP000093954">
    <property type="component" value="Unassembled WGS sequence"/>
</dbReference>
<evidence type="ECO:0000256" key="1">
    <source>
        <dbReference type="SAM" id="MobiDB-lite"/>
    </source>
</evidence>
<sequence length="78" mass="9309">MNSEMCDSKKYVIPLTPSCDFDKNGPIEIIINNYCCESCKHFKKRHKKHHKGTHKRYHKKLHEKNNNERDKSNTPQIL</sequence>
<name>A0A1A6AIA2_9CLOT</name>
<dbReference type="AlphaFoldDB" id="A0A1A6AIA2"/>
<reference evidence="2 3" key="1">
    <citation type="journal article" date="2012" name="Front. Microbiol.">
        <title>Draft Genome Sequence of the Virulent Strain 01-B526 of the Fish Pathogen Aeromonas salmonicida.</title>
        <authorList>
            <person name="Charette S.J."/>
            <person name="Brochu F."/>
            <person name="Boyle B."/>
            <person name="Filion G."/>
            <person name="Tanaka K.H."/>
            <person name="Derome N."/>
        </authorList>
    </citation>
    <scope>NUCLEOTIDE SEQUENCE [LARGE SCALE GENOMIC DNA]</scope>
    <source>
        <strain evidence="2 3">P11</strain>
    </source>
</reference>
<dbReference type="EMBL" id="LROS01000079">
    <property type="protein sequence ID" value="OBR89748.1"/>
    <property type="molecule type" value="Genomic_DNA"/>
</dbReference>
<dbReference type="RefSeq" id="WP_065080011.1">
    <property type="nucleotide sequence ID" value="NZ_LROS01000079.1"/>
</dbReference>
<proteinExistence type="predicted"/>
<evidence type="ECO:0000313" key="2">
    <source>
        <dbReference type="EMBL" id="OBR89748.1"/>
    </source>
</evidence>
<feature type="compositionally biased region" description="Basic and acidic residues" evidence="1">
    <location>
        <begin position="63"/>
        <end position="72"/>
    </location>
</feature>
<gene>
    <name evidence="2" type="ORF">CLRAG_40100</name>
</gene>
<feature type="compositionally biased region" description="Basic residues" evidence="1">
    <location>
        <begin position="44"/>
        <end position="62"/>
    </location>
</feature>
<keyword evidence="3" id="KW-1185">Reference proteome</keyword>
<organism evidence="2 3">
    <name type="scientific">Clostridium ragsdalei P11</name>
    <dbReference type="NCBI Taxonomy" id="1353534"/>
    <lineage>
        <taxon>Bacteria</taxon>
        <taxon>Bacillati</taxon>
        <taxon>Bacillota</taxon>
        <taxon>Clostridia</taxon>
        <taxon>Eubacteriales</taxon>
        <taxon>Clostridiaceae</taxon>
        <taxon>Clostridium</taxon>
    </lineage>
</organism>
<comment type="caution">
    <text evidence="2">The sequence shown here is derived from an EMBL/GenBank/DDBJ whole genome shotgun (WGS) entry which is preliminary data.</text>
</comment>
<accession>A0A1A6AIA2</accession>